<dbReference type="EMBL" id="AZJI01000001">
    <property type="protein sequence ID" value="ETD25194.1"/>
    <property type="molecule type" value="Genomic_DNA"/>
</dbReference>
<dbReference type="PANTHER" id="PTHR43418:SF7">
    <property type="entry name" value="CARBAMOYL-PHOSPHATE SYNTHASE SMALL CHAIN"/>
    <property type="match status" value="1"/>
</dbReference>
<dbReference type="Proteomes" id="UP000018731">
    <property type="component" value="Unassembled WGS sequence"/>
</dbReference>
<accession>V8CCW0</accession>
<dbReference type="UniPathway" id="UPA00068">
    <property type="reaction ID" value="UER00171"/>
</dbReference>
<evidence type="ECO:0000259" key="9">
    <source>
        <dbReference type="SMART" id="SM01097"/>
    </source>
</evidence>
<feature type="region of interest" description="CPSase" evidence="8">
    <location>
        <begin position="1"/>
        <end position="192"/>
    </location>
</feature>
<protein>
    <recommendedName>
        <fullName evidence="8">Carbamoyl phosphate synthase small chain</fullName>
        <ecNumber evidence="8">6.3.5.5</ecNumber>
    </recommendedName>
    <alternativeName>
        <fullName evidence="8">Carbamoyl phosphate synthetase glutamine chain</fullName>
    </alternativeName>
</protein>
<evidence type="ECO:0000256" key="8">
    <source>
        <dbReference type="HAMAP-Rule" id="MF_01209"/>
    </source>
</evidence>
<feature type="binding site" evidence="8">
    <location>
        <position position="55"/>
    </location>
    <ligand>
        <name>L-glutamine</name>
        <dbReference type="ChEBI" id="CHEBI:58359"/>
    </ligand>
</feature>
<comment type="function">
    <text evidence="8">Small subunit of the glutamine-dependent carbamoyl phosphate synthetase (CPSase). CPSase catalyzes the formation of carbamoyl phosphate from the ammonia moiety of glutamine, carbonate, and phosphate donated by ATP, constituting the first step of 2 biosynthetic pathways, one leading to arginine and/or urea and the other to pyrimidine nucleotides. The small subunit (glutamine amidotransferase) binds and cleaves glutamine to supply the large subunit with the substrate ammonia.</text>
</comment>
<keyword evidence="6 8" id="KW-0315">Glutamine amidotransferase</keyword>
<sequence length="387" mass="43241">MKKISTKSQKKQVWIYCANGAFFSGRLFAGGGTSVGELVFNTSLCGYQEIITDPSYAGQFITFCMPEIGIVGTNEQDCESKGVFCRGVLVRHYEDFVSNFRSTQSLEKFLDSKGVLGICDIDTRAIVKMLRKEGAMMMIASSEISDKDELARILSSSTPIELENLIEQVSTKSPYTHDEAEFDFAKMQYAKPKTHTKIIVIDFGAKRNILNELAEVGLEPEVWGYEFSAEEVITRFREGEIGGVFLSNGPGDPKFLRPQIEQIKKLIEAKIPMFGICLGHQLLSIAHGHQTHKLKFGHHGGNHPVKNLTTQSIEITSQNHIYSVPESIAQVAHITHRNLFDDSIEGVRYKDSPIFSLQHHPEASPGPRESRSIFAEFATLIKEHKKA</sequence>
<dbReference type="PANTHER" id="PTHR43418">
    <property type="entry name" value="MULTIFUNCTIONAL TRYPTOPHAN BIOSYNTHESIS PROTEIN-RELATED"/>
    <property type="match status" value="1"/>
</dbReference>
<feature type="binding site" evidence="8">
    <location>
        <position position="281"/>
    </location>
    <ligand>
        <name>L-glutamine</name>
        <dbReference type="ChEBI" id="CHEBI:58359"/>
    </ligand>
</feature>
<dbReference type="EC" id="6.3.5.5" evidence="8"/>
<dbReference type="HAMAP" id="MF_01209">
    <property type="entry name" value="CPSase_S_chain"/>
    <property type="match status" value="1"/>
</dbReference>
<comment type="similarity">
    <text evidence="2 8">Belongs to the CarA family.</text>
</comment>
<dbReference type="NCBIfam" id="NF009475">
    <property type="entry name" value="PRK12838.1"/>
    <property type="match status" value="1"/>
</dbReference>
<dbReference type="UniPathway" id="UPA00070">
    <property type="reaction ID" value="UER00115"/>
</dbReference>
<dbReference type="GO" id="GO:0006541">
    <property type="term" value="P:glutamine metabolic process"/>
    <property type="evidence" value="ECO:0007669"/>
    <property type="project" value="InterPro"/>
</dbReference>
<evidence type="ECO:0000256" key="6">
    <source>
        <dbReference type="ARBA" id="ARBA00022962"/>
    </source>
</evidence>
<dbReference type="InterPro" id="IPR035686">
    <property type="entry name" value="CPSase_GATase1"/>
</dbReference>
<comment type="subunit">
    <text evidence="8">Composed of two chains; the small (or glutamine) chain promotes the hydrolysis of glutamine to ammonia, which is used by the large (or ammonia) chain to synthesize carbamoyl phosphate. Tetramer of heterodimers (alpha,beta)4.</text>
</comment>
<dbReference type="eggNOG" id="COG0505">
    <property type="taxonomic scope" value="Bacteria"/>
</dbReference>
<dbReference type="STRING" id="1357400.HMPREF2086_00529"/>
<proteinExistence type="inferred from homology"/>
<keyword evidence="8" id="KW-0028">Amino-acid biosynthesis</keyword>
<dbReference type="InterPro" id="IPR050472">
    <property type="entry name" value="Anth_synth/Amidotransfase"/>
</dbReference>
<dbReference type="SUPFAM" id="SSF52317">
    <property type="entry name" value="Class I glutamine amidotransferase-like"/>
    <property type="match status" value="1"/>
</dbReference>
<keyword evidence="8" id="KW-0055">Arginine biosynthesis</keyword>
<comment type="pathway">
    <text evidence="8">Pyrimidine metabolism; UMP biosynthesis via de novo pathway; (S)-dihydroorotate from bicarbonate: step 1/3.</text>
</comment>
<comment type="caution">
    <text evidence="8">Lacks conserved residue(s) required for the propagation of feature annotation.</text>
</comment>
<dbReference type="GO" id="GO:0004088">
    <property type="term" value="F:carbamoyl-phosphate synthase (glutamine-hydrolyzing) activity"/>
    <property type="evidence" value="ECO:0007669"/>
    <property type="project" value="UniProtKB-UniRule"/>
</dbReference>
<comment type="pathway">
    <text evidence="1 8">Amino-acid biosynthesis; L-arginine biosynthesis; carbamoyl phosphate from bicarbonate: step 1/1.</text>
</comment>
<dbReference type="InterPro" id="IPR006274">
    <property type="entry name" value="CarbamoylP_synth_ssu"/>
</dbReference>
<feature type="active site" evidence="8">
    <location>
        <position position="360"/>
    </location>
</feature>
<feature type="active site" evidence="8">
    <location>
        <position position="362"/>
    </location>
</feature>
<dbReference type="GO" id="GO:0005524">
    <property type="term" value="F:ATP binding"/>
    <property type="evidence" value="ECO:0007669"/>
    <property type="project" value="UniProtKB-UniRule"/>
</dbReference>
<keyword evidence="5 8" id="KW-0067">ATP-binding</keyword>
<keyword evidence="3 8" id="KW-0436">Ligase</keyword>
<dbReference type="SMART" id="SM01097">
    <property type="entry name" value="CPSase_sm_chain"/>
    <property type="match status" value="1"/>
</dbReference>
<keyword evidence="11" id="KW-1185">Reference proteome</keyword>
<dbReference type="PRINTS" id="PR00099">
    <property type="entry name" value="CPSGATASE"/>
</dbReference>
<organism evidence="10 11">
    <name type="scientific">Helicobacter macacae MIT 99-5501</name>
    <dbReference type="NCBI Taxonomy" id="1357400"/>
    <lineage>
        <taxon>Bacteria</taxon>
        <taxon>Pseudomonadati</taxon>
        <taxon>Campylobacterota</taxon>
        <taxon>Epsilonproteobacteria</taxon>
        <taxon>Campylobacterales</taxon>
        <taxon>Helicobacteraceae</taxon>
        <taxon>Helicobacter</taxon>
    </lineage>
</organism>
<dbReference type="InterPro" id="IPR036480">
    <property type="entry name" value="CarbP_synth_ssu_N_sf"/>
</dbReference>
<evidence type="ECO:0000256" key="2">
    <source>
        <dbReference type="ARBA" id="ARBA00007800"/>
    </source>
</evidence>
<feature type="binding site" evidence="8">
    <location>
        <position position="249"/>
    </location>
    <ligand>
        <name>L-glutamine</name>
        <dbReference type="ChEBI" id="CHEBI:58359"/>
    </ligand>
</feature>
<gene>
    <name evidence="8" type="primary">carA</name>
    <name evidence="10" type="ORF">HMPREF2086_00529</name>
</gene>
<dbReference type="GO" id="GO:0006526">
    <property type="term" value="P:L-arginine biosynthetic process"/>
    <property type="evidence" value="ECO:0007669"/>
    <property type="project" value="UniProtKB-UniRule"/>
</dbReference>
<dbReference type="PATRIC" id="fig|1357400.3.peg.721"/>
<evidence type="ECO:0000256" key="3">
    <source>
        <dbReference type="ARBA" id="ARBA00022598"/>
    </source>
</evidence>
<dbReference type="GO" id="GO:0006207">
    <property type="term" value="P:'de novo' pyrimidine nucleobase biosynthetic process"/>
    <property type="evidence" value="ECO:0007669"/>
    <property type="project" value="InterPro"/>
</dbReference>
<dbReference type="AlphaFoldDB" id="V8CCW0"/>
<evidence type="ECO:0000256" key="4">
    <source>
        <dbReference type="ARBA" id="ARBA00022741"/>
    </source>
</evidence>
<dbReference type="HOGENOM" id="CLU_035901_2_1_7"/>
<evidence type="ECO:0000313" key="11">
    <source>
        <dbReference type="Proteomes" id="UP000018731"/>
    </source>
</evidence>
<dbReference type="PROSITE" id="PS51273">
    <property type="entry name" value="GATASE_TYPE_1"/>
    <property type="match status" value="1"/>
</dbReference>
<dbReference type="OrthoDB" id="9804328at2"/>
<evidence type="ECO:0000256" key="1">
    <source>
        <dbReference type="ARBA" id="ARBA00005077"/>
    </source>
</evidence>
<evidence type="ECO:0000256" key="7">
    <source>
        <dbReference type="ARBA" id="ARBA00048816"/>
    </source>
</evidence>
<feature type="domain" description="Carbamoyl-phosphate synthase small subunit N-terminal" evidence="9">
    <location>
        <begin position="11"/>
        <end position="141"/>
    </location>
</feature>
<comment type="catalytic activity">
    <reaction evidence="8">
        <text>L-glutamine + H2O = L-glutamate + NH4(+)</text>
        <dbReference type="Rhea" id="RHEA:15889"/>
        <dbReference type="ChEBI" id="CHEBI:15377"/>
        <dbReference type="ChEBI" id="CHEBI:28938"/>
        <dbReference type="ChEBI" id="CHEBI:29985"/>
        <dbReference type="ChEBI" id="CHEBI:58359"/>
    </reaction>
</comment>
<comment type="catalytic activity">
    <reaction evidence="7 8">
        <text>hydrogencarbonate + L-glutamine + 2 ATP + H2O = carbamoyl phosphate + L-glutamate + 2 ADP + phosphate + 2 H(+)</text>
        <dbReference type="Rhea" id="RHEA:18633"/>
        <dbReference type="ChEBI" id="CHEBI:15377"/>
        <dbReference type="ChEBI" id="CHEBI:15378"/>
        <dbReference type="ChEBI" id="CHEBI:17544"/>
        <dbReference type="ChEBI" id="CHEBI:29985"/>
        <dbReference type="ChEBI" id="CHEBI:30616"/>
        <dbReference type="ChEBI" id="CHEBI:43474"/>
        <dbReference type="ChEBI" id="CHEBI:58228"/>
        <dbReference type="ChEBI" id="CHEBI:58359"/>
        <dbReference type="ChEBI" id="CHEBI:456216"/>
        <dbReference type="EC" id="6.3.5.5"/>
    </reaction>
</comment>
<reference evidence="10 11" key="1">
    <citation type="journal article" date="2014" name="Genome Announc.">
        <title>Draft genome sequences of six enterohepatic helicobacter species isolated from humans and one from rhesus macaques.</title>
        <authorList>
            <person name="Shen Z."/>
            <person name="Sheh A."/>
            <person name="Young S.K."/>
            <person name="Abouelliel A."/>
            <person name="Ward D.V."/>
            <person name="Earl A.M."/>
            <person name="Fox J.G."/>
        </authorList>
    </citation>
    <scope>NUCLEOTIDE SEQUENCE [LARGE SCALE GENOMIC DNA]</scope>
    <source>
        <strain evidence="10 11">MIT 99-5501</strain>
    </source>
</reference>
<dbReference type="GO" id="GO:0044205">
    <property type="term" value="P:'de novo' UMP biosynthetic process"/>
    <property type="evidence" value="ECO:0007669"/>
    <property type="project" value="UniProtKB-UniRule"/>
</dbReference>
<dbReference type="RefSeq" id="WP_023927244.1">
    <property type="nucleotide sequence ID" value="NZ_KI669454.1"/>
</dbReference>
<dbReference type="Gene3D" id="3.40.50.880">
    <property type="match status" value="1"/>
</dbReference>
<feature type="binding site" evidence="8">
    <location>
        <position position="251"/>
    </location>
    <ligand>
        <name>L-glutamine</name>
        <dbReference type="ChEBI" id="CHEBI:58359"/>
    </ligand>
</feature>
<dbReference type="Gene3D" id="3.50.30.20">
    <property type="entry name" value="Carbamoyl-phosphate synthase small subunit, N-terminal domain"/>
    <property type="match status" value="1"/>
</dbReference>
<keyword evidence="8" id="KW-0665">Pyrimidine biosynthesis</keyword>
<feature type="active site" description="Nucleophile" evidence="8">
    <location>
        <position position="277"/>
    </location>
</feature>
<keyword evidence="4 8" id="KW-0547">Nucleotide-binding</keyword>
<dbReference type="InterPro" id="IPR002474">
    <property type="entry name" value="CarbamoylP_synth_ssu_N"/>
</dbReference>
<dbReference type="PRINTS" id="PR00096">
    <property type="entry name" value="GATASE"/>
</dbReference>
<name>V8CCW0_9HELI</name>
<dbReference type="GO" id="GO:0004359">
    <property type="term" value="F:glutaminase activity"/>
    <property type="evidence" value="ECO:0007669"/>
    <property type="project" value="RHEA"/>
</dbReference>
<comment type="caution">
    <text evidence="10">The sequence shown here is derived from an EMBL/GenBank/DDBJ whole genome shotgun (WGS) entry which is preliminary data.</text>
</comment>
<feature type="binding site" evidence="8">
    <location>
        <position position="322"/>
    </location>
    <ligand>
        <name>L-glutamine</name>
        <dbReference type="ChEBI" id="CHEBI:58359"/>
    </ligand>
</feature>
<dbReference type="Pfam" id="PF00117">
    <property type="entry name" value="GATase"/>
    <property type="match status" value="1"/>
</dbReference>
<dbReference type="SUPFAM" id="SSF52021">
    <property type="entry name" value="Carbamoyl phosphate synthetase, small subunit N-terminal domain"/>
    <property type="match status" value="1"/>
</dbReference>
<dbReference type="Pfam" id="PF00988">
    <property type="entry name" value="CPSase_sm_chain"/>
    <property type="match status" value="1"/>
</dbReference>
<feature type="binding site" evidence="8">
    <location>
        <position position="319"/>
    </location>
    <ligand>
        <name>L-glutamine</name>
        <dbReference type="ChEBI" id="CHEBI:58359"/>
    </ligand>
</feature>
<dbReference type="CDD" id="cd01744">
    <property type="entry name" value="GATase1_CPSase"/>
    <property type="match status" value="1"/>
</dbReference>
<feature type="binding site" evidence="8">
    <location>
        <position position="278"/>
    </location>
    <ligand>
        <name>L-glutamine</name>
        <dbReference type="ChEBI" id="CHEBI:58359"/>
    </ligand>
</feature>
<evidence type="ECO:0000313" key="10">
    <source>
        <dbReference type="EMBL" id="ETD25194.1"/>
    </source>
</evidence>
<dbReference type="NCBIfam" id="TIGR01368">
    <property type="entry name" value="CPSaseIIsmall"/>
    <property type="match status" value="1"/>
</dbReference>
<evidence type="ECO:0000256" key="5">
    <source>
        <dbReference type="ARBA" id="ARBA00022840"/>
    </source>
</evidence>
<dbReference type="InterPro" id="IPR029062">
    <property type="entry name" value="Class_I_gatase-like"/>
</dbReference>
<dbReference type="InterPro" id="IPR017926">
    <property type="entry name" value="GATASE"/>
</dbReference>